<dbReference type="AlphaFoldDB" id="A0A4Y9QVU5"/>
<evidence type="ECO:0000313" key="3">
    <source>
        <dbReference type="EMBL" id="TFV95206.1"/>
    </source>
</evidence>
<comment type="caution">
    <text evidence="3">The sequence shown here is derived from an EMBL/GenBank/DDBJ whole genome shotgun (WGS) entry which is preliminary data.</text>
</comment>
<protein>
    <recommendedName>
        <fullName evidence="2">Periplasmic binding protein domain-containing protein</fullName>
    </recommendedName>
</protein>
<reference evidence="3 4" key="1">
    <citation type="journal article" date="2018" name="J. Microbiol.">
        <title>Leifsonia flava sp. nov., a novel actinobacterium isolated from the rhizosphere of Aquilegia viridiflora.</title>
        <authorList>
            <person name="Cai Y."/>
            <person name="Tao W.Z."/>
            <person name="Ma Y.J."/>
            <person name="Cheng J."/>
            <person name="Zhang M.Y."/>
            <person name="Zhang Y.X."/>
        </authorList>
    </citation>
    <scope>NUCLEOTIDE SEQUENCE [LARGE SCALE GENOMIC DNA]</scope>
    <source>
        <strain evidence="3 4">SYP-B2174</strain>
    </source>
</reference>
<accession>A0A4Y9QVU5</accession>
<keyword evidence="1" id="KW-0732">Signal</keyword>
<proteinExistence type="predicted"/>
<dbReference type="InterPro" id="IPR028082">
    <property type="entry name" value="Peripla_BP_I"/>
</dbReference>
<keyword evidence="4" id="KW-1185">Reference proteome</keyword>
<name>A0A4Y9QVU5_9MICO</name>
<evidence type="ECO:0000256" key="1">
    <source>
        <dbReference type="SAM" id="SignalP"/>
    </source>
</evidence>
<dbReference type="EMBL" id="SPQZ01000007">
    <property type="protein sequence ID" value="TFV95206.1"/>
    <property type="molecule type" value="Genomic_DNA"/>
</dbReference>
<dbReference type="Pfam" id="PF13407">
    <property type="entry name" value="Peripla_BP_4"/>
    <property type="match status" value="1"/>
</dbReference>
<organism evidence="3 4">
    <name type="scientific">Orlajensenia leifsoniae</name>
    <dbReference type="NCBI Taxonomy" id="2561933"/>
    <lineage>
        <taxon>Bacteria</taxon>
        <taxon>Bacillati</taxon>
        <taxon>Actinomycetota</taxon>
        <taxon>Actinomycetes</taxon>
        <taxon>Micrococcales</taxon>
        <taxon>Microbacteriaceae</taxon>
        <taxon>Orlajensenia</taxon>
    </lineage>
</organism>
<dbReference type="InterPro" id="IPR025997">
    <property type="entry name" value="SBP_2_dom"/>
</dbReference>
<feature type="signal peptide" evidence="1">
    <location>
        <begin position="1"/>
        <end position="35"/>
    </location>
</feature>
<feature type="domain" description="Periplasmic binding protein" evidence="2">
    <location>
        <begin position="95"/>
        <end position="350"/>
    </location>
</feature>
<gene>
    <name evidence="3" type="ORF">E4M00_16080</name>
</gene>
<evidence type="ECO:0000313" key="4">
    <source>
        <dbReference type="Proteomes" id="UP000298127"/>
    </source>
</evidence>
<feature type="chain" id="PRO_5038984355" description="Periplasmic binding protein domain-containing protein" evidence="1">
    <location>
        <begin position="36"/>
        <end position="400"/>
    </location>
</feature>
<dbReference type="Gene3D" id="3.40.50.2300">
    <property type="match status" value="2"/>
</dbReference>
<dbReference type="SUPFAM" id="SSF53822">
    <property type="entry name" value="Periplasmic binding protein-like I"/>
    <property type="match status" value="1"/>
</dbReference>
<sequence>MLSNRRTTMNTASLIRTRRVRMLAAAGTIAITALALTGCEADSTGAASAGDSTSTAAADSELATSVAALEKPLDAYPVPTEPVSDVSGAKGKVFYYIPVTSKSPQFAVTQKTLTAALDSVGATVQVCDGEGTPTAIGACITQGTQAQAAAIITDAIPYGIGQNAFDAAQAAGIPVIISNQVIDDKHPASDTLAYIPAGGSAMQEALAKWITLDSGAAADVLINQGTDGPAPAVFVAAGQAVYDSECPDCTITINEVSSANQSLIPSSTSSALLKNPDITYVESQFQQYLQPTQEGVQQSGVESIKGVTGSVLLGGLQQLQAKNFLYAAAGQAAAFQGWVDADAALRLIAGVELPEYSIPVRLFTQDTIADVTLTEEAELSGEWYGPTDFPEQFSALWGVK</sequence>
<evidence type="ECO:0000259" key="2">
    <source>
        <dbReference type="Pfam" id="PF13407"/>
    </source>
</evidence>
<dbReference type="Proteomes" id="UP000298127">
    <property type="component" value="Unassembled WGS sequence"/>
</dbReference>